<dbReference type="Pfam" id="PF01885">
    <property type="entry name" value="PTS_2-RNA"/>
    <property type="match status" value="1"/>
</dbReference>
<reference evidence="6 7" key="1">
    <citation type="submission" date="2015-07" db="EMBL/GenBank/DDBJ databases">
        <authorList>
            <person name="Voget S."/>
            <person name="Dogs M."/>
            <person name="Brinkhoff T.H."/>
            <person name="Daniel R."/>
        </authorList>
    </citation>
    <scope>NUCLEOTIDE SEQUENCE [LARGE SCALE GENOMIC DNA]</scope>
    <source>
        <strain evidence="6 7">B14</strain>
    </source>
</reference>
<evidence type="ECO:0000313" key="7">
    <source>
        <dbReference type="Proteomes" id="UP001318682"/>
    </source>
</evidence>
<evidence type="ECO:0000256" key="5">
    <source>
        <dbReference type="HAMAP-Rule" id="MF_00299"/>
    </source>
</evidence>
<dbReference type="SUPFAM" id="SSF56399">
    <property type="entry name" value="ADP-ribosylation"/>
    <property type="match status" value="1"/>
</dbReference>
<evidence type="ECO:0000256" key="2">
    <source>
        <dbReference type="ARBA" id="ARBA00022679"/>
    </source>
</evidence>
<reference evidence="7" key="2">
    <citation type="submission" date="2024-01" db="EMBL/GenBank/DDBJ databases">
        <title>Roseobacter fucihabitans sp. nov., isolated from the brown alga Fucus spiralis.</title>
        <authorList>
            <person name="Hahnke S."/>
            <person name="Berger M."/>
            <person name="Schlingloff A."/>
            <person name="Athale I."/>
            <person name="Neumann-Schaal M."/>
            <person name="Adenaya A."/>
            <person name="Poehlein A."/>
            <person name="Daniel R."/>
            <person name="Pertersen J."/>
            <person name="Brinkhoff T."/>
        </authorList>
    </citation>
    <scope>NUCLEOTIDE SEQUENCE [LARGE SCALE GENOMIC DNA]</scope>
    <source>
        <strain evidence="7">B14</strain>
    </source>
</reference>
<dbReference type="PANTHER" id="PTHR12684">
    <property type="entry name" value="PUTATIVE PHOSPHOTRANSFERASE"/>
    <property type="match status" value="1"/>
</dbReference>
<evidence type="ECO:0000313" key="6">
    <source>
        <dbReference type="EMBL" id="WVX47311.1"/>
    </source>
</evidence>
<gene>
    <name evidence="5 6" type="primary">kptA</name>
    <name evidence="6" type="ORF">ROLI_003780</name>
</gene>
<dbReference type="HAMAP" id="MF_00299">
    <property type="entry name" value="KptA"/>
    <property type="match status" value="1"/>
</dbReference>
<keyword evidence="7" id="KW-1185">Reference proteome</keyword>
<dbReference type="InterPro" id="IPR022928">
    <property type="entry name" value="RNA_2'-PTrans_KptA"/>
</dbReference>
<dbReference type="RefSeq" id="WP_187428232.1">
    <property type="nucleotide sequence ID" value="NZ_CP143423.1"/>
</dbReference>
<protein>
    <recommendedName>
        <fullName evidence="5">Probable RNA 2'-phosphotransferase</fullName>
        <ecNumber evidence="5">2.7.1.-</ecNumber>
    </recommendedName>
</protein>
<name>A0ABZ2BML2_9RHOB</name>
<evidence type="ECO:0000256" key="4">
    <source>
        <dbReference type="ARBA" id="ARBA00025212"/>
    </source>
</evidence>
<dbReference type="EC" id="2.7.1.-" evidence="5"/>
<dbReference type="InterPro" id="IPR002745">
    <property type="entry name" value="Ptrans_KptA/Tpt1"/>
</dbReference>
<comment type="function">
    <text evidence="4 5">Removes the 2'-phosphate from RNA via an intermediate in which the phosphate is ADP-ribosylated by NAD followed by a presumed transesterification to release the RNA and generate ADP-ribose 1''-2''-cyclic phosphate (APPR&gt;P). May function as an ADP-ribosylase.</text>
</comment>
<dbReference type="Gene3D" id="3.20.170.30">
    <property type="match status" value="1"/>
</dbReference>
<dbReference type="InterPro" id="IPR042080">
    <property type="entry name" value="RNA_2'-PTrans_N"/>
</dbReference>
<dbReference type="PANTHER" id="PTHR12684:SF2">
    <property type="entry name" value="TRNA 2'-PHOSPHOTRANSFERASE 1"/>
    <property type="match status" value="1"/>
</dbReference>
<dbReference type="Gene3D" id="1.10.10.970">
    <property type="entry name" value="RNA 2'-phosphotransferase, Tpt1/KptA family, N-terminal domain"/>
    <property type="match status" value="1"/>
</dbReference>
<dbReference type="GO" id="GO:0016740">
    <property type="term" value="F:transferase activity"/>
    <property type="evidence" value="ECO:0007669"/>
    <property type="project" value="UniProtKB-KW"/>
</dbReference>
<dbReference type="EMBL" id="CP143423">
    <property type="protein sequence ID" value="WVX47311.1"/>
    <property type="molecule type" value="Genomic_DNA"/>
</dbReference>
<sequence length="179" mass="19858">MSSDSKFLSRILRHEPELIDVRIDRRGWVQVDELLLKLKKAGRGLTKAQLLKIIETNDKRRFTLSPDGRRLRAAQGHSIDVDLDLSPVTPPDTLYHGTASQSLDAIFETGLNPGRRHQVHLSPDPETAMRVGQRHGKPTVLRVGAAAMHAAGHAFYRTDNGVWLTDSVPPPYLGFGIVS</sequence>
<proteinExistence type="inferred from homology"/>
<accession>A0ABZ2BML2</accession>
<comment type="similarity">
    <text evidence="1 5">Belongs to the KptA/TPT1 family.</text>
</comment>
<organism evidence="6 7">
    <name type="scientific">Roseobacter fucihabitans</name>
    <dbReference type="NCBI Taxonomy" id="1537242"/>
    <lineage>
        <taxon>Bacteria</taxon>
        <taxon>Pseudomonadati</taxon>
        <taxon>Pseudomonadota</taxon>
        <taxon>Alphaproteobacteria</taxon>
        <taxon>Rhodobacterales</taxon>
        <taxon>Roseobacteraceae</taxon>
        <taxon>Roseobacter</taxon>
    </lineage>
</organism>
<evidence type="ECO:0000256" key="3">
    <source>
        <dbReference type="ARBA" id="ARBA00023027"/>
    </source>
</evidence>
<evidence type="ECO:0000256" key="1">
    <source>
        <dbReference type="ARBA" id="ARBA00009836"/>
    </source>
</evidence>
<dbReference type="Proteomes" id="UP001318682">
    <property type="component" value="Chromosome"/>
</dbReference>
<keyword evidence="3 5" id="KW-0520">NAD</keyword>
<dbReference type="InterPro" id="IPR042081">
    <property type="entry name" value="RNA_2'-PTrans_C"/>
</dbReference>
<keyword evidence="2 5" id="KW-0808">Transferase</keyword>